<evidence type="ECO:0000313" key="3">
    <source>
        <dbReference type="Proteomes" id="UP001412067"/>
    </source>
</evidence>
<feature type="region of interest" description="Disordered" evidence="1">
    <location>
        <begin position="154"/>
        <end position="174"/>
    </location>
</feature>
<evidence type="ECO:0000313" key="2">
    <source>
        <dbReference type="EMBL" id="KAK8962044.1"/>
    </source>
</evidence>
<proteinExistence type="predicted"/>
<gene>
    <name evidence="2" type="ORF">KSP40_PGU005481</name>
</gene>
<accession>A0ABR2MEI4</accession>
<comment type="caution">
    <text evidence="2">The sequence shown here is derived from an EMBL/GenBank/DDBJ whole genome shotgun (WGS) entry which is preliminary data.</text>
</comment>
<dbReference type="EMBL" id="JBBWWR010000009">
    <property type="protein sequence ID" value="KAK8962044.1"/>
    <property type="molecule type" value="Genomic_DNA"/>
</dbReference>
<protein>
    <submittedName>
        <fullName evidence="2">Uncharacterized protein</fullName>
    </submittedName>
</protein>
<name>A0ABR2MEI4_9ASPA</name>
<keyword evidence="3" id="KW-1185">Reference proteome</keyword>
<sequence>MCSPSGNLNQFDMQKLFKPLAPNPNPNNTFLPTASYALAVPHLPYPAASPPGAYSYPSPTPPFHHHPFIQYPKETLHRPTVSYPIQPSHLPNSNHCPNILGQNPSTSLMALLGKTPPTQLNFTVSIAQPSSPMEHHVMLHAVPSAAPTRSITLSQSARTPNTKMPRGWHINGGE</sequence>
<dbReference type="Proteomes" id="UP001412067">
    <property type="component" value="Unassembled WGS sequence"/>
</dbReference>
<evidence type="ECO:0000256" key="1">
    <source>
        <dbReference type="SAM" id="MobiDB-lite"/>
    </source>
</evidence>
<reference evidence="2 3" key="1">
    <citation type="journal article" date="2022" name="Nat. Plants">
        <title>Genomes of leafy and leafless Platanthera orchids illuminate the evolution of mycoheterotrophy.</title>
        <authorList>
            <person name="Li M.H."/>
            <person name="Liu K.W."/>
            <person name="Li Z."/>
            <person name="Lu H.C."/>
            <person name="Ye Q.L."/>
            <person name="Zhang D."/>
            <person name="Wang J.Y."/>
            <person name="Li Y.F."/>
            <person name="Zhong Z.M."/>
            <person name="Liu X."/>
            <person name="Yu X."/>
            <person name="Liu D.K."/>
            <person name="Tu X.D."/>
            <person name="Liu B."/>
            <person name="Hao Y."/>
            <person name="Liao X.Y."/>
            <person name="Jiang Y.T."/>
            <person name="Sun W.H."/>
            <person name="Chen J."/>
            <person name="Chen Y.Q."/>
            <person name="Ai Y."/>
            <person name="Zhai J.W."/>
            <person name="Wu S.S."/>
            <person name="Zhou Z."/>
            <person name="Hsiao Y.Y."/>
            <person name="Wu W.L."/>
            <person name="Chen Y.Y."/>
            <person name="Lin Y.F."/>
            <person name="Hsu J.L."/>
            <person name="Li C.Y."/>
            <person name="Wang Z.W."/>
            <person name="Zhao X."/>
            <person name="Zhong W.Y."/>
            <person name="Ma X.K."/>
            <person name="Ma L."/>
            <person name="Huang J."/>
            <person name="Chen G.Z."/>
            <person name="Huang M.Z."/>
            <person name="Huang L."/>
            <person name="Peng D.H."/>
            <person name="Luo Y.B."/>
            <person name="Zou S.Q."/>
            <person name="Chen S.P."/>
            <person name="Lan S."/>
            <person name="Tsai W.C."/>
            <person name="Van de Peer Y."/>
            <person name="Liu Z.J."/>
        </authorList>
    </citation>
    <scope>NUCLEOTIDE SEQUENCE [LARGE SCALE GENOMIC DNA]</scope>
    <source>
        <strain evidence="2">Lor288</strain>
    </source>
</reference>
<organism evidence="2 3">
    <name type="scientific">Platanthera guangdongensis</name>
    <dbReference type="NCBI Taxonomy" id="2320717"/>
    <lineage>
        <taxon>Eukaryota</taxon>
        <taxon>Viridiplantae</taxon>
        <taxon>Streptophyta</taxon>
        <taxon>Embryophyta</taxon>
        <taxon>Tracheophyta</taxon>
        <taxon>Spermatophyta</taxon>
        <taxon>Magnoliopsida</taxon>
        <taxon>Liliopsida</taxon>
        <taxon>Asparagales</taxon>
        <taxon>Orchidaceae</taxon>
        <taxon>Orchidoideae</taxon>
        <taxon>Orchideae</taxon>
        <taxon>Orchidinae</taxon>
        <taxon>Platanthera</taxon>
    </lineage>
</organism>